<dbReference type="EMBL" id="DRMN01000427">
    <property type="protein sequence ID" value="HFB55590.1"/>
    <property type="molecule type" value="Genomic_DNA"/>
</dbReference>
<dbReference type="InterPro" id="IPR036694">
    <property type="entry name" value="Dodecin-like_sf"/>
</dbReference>
<dbReference type="Gene3D" id="3.30.1660.10">
    <property type="entry name" value="Flavin-binding protein dodecin"/>
    <property type="match status" value="1"/>
</dbReference>
<dbReference type="InterPro" id="IPR009923">
    <property type="entry name" value="Dodecin"/>
</dbReference>
<accession>A0A7C3G051</accession>
<comment type="caution">
    <text evidence="1">The sequence shown here is derived from an EMBL/GenBank/DDBJ whole genome shotgun (WGS) entry which is preliminary data.</text>
</comment>
<name>A0A7C3G051_9PROT</name>
<reference evidence="1" key="1">
    <citation type="journal article" date="2020" name="mSystems">
        <title>Genome- and Community-Level Interaction Insights into Carbon Utilization and Element Cycling Functions of Hydrothermarchaeota in Hydrothermal Sediment.</title>
        <authorList>
            <person name="Zhou Z."/>
            <person name="Liu Y."/>
            <person name="Xu W."/>
            <person name="Pan J."/>
            <person name="Luo Z.H."/>
            <person name="Li M."/>
        </authorList>
    </citation>
    <scope>NUCLEOTIDE SEQUENCE [LARGE SCALE GENOMIC DNA]</scope>
    <source>
        <strain evidence="1">HyVt-489</strain>
    </source>
</reference>
<proteinExistence type="predicted"/>
<dbReference type="PANTHER" id="PTHR39324">
    <property type="entry name" value="CALCIUM DODECIN"/>
    <property type="match status" value="1"/>
</dbReference>
<dbReference type="AlphaFoldDB" id="A0A7C3G051"/>
<dbReference type="PANTHER" id="PTHR39324:SF1">
    <property type="entry name" value="CALCIUM DODECIN"/>
    <property type="match status" value="1"/>
</dbReference>
<protein>
    <submittedName>
        <fullName evidence="1">Dodecin domain-containing protein</fullName>
    </submittedName>
</protein>
<dbReference type="Proteomes" id="UP000886042">
    <property type="component" value="Unassembled WGS sequence"/>
</dbReference>
<gene>
    <name evidence="1" type="ORF">ENJ46_06660</name>
</gene>
<dbReference type="SUPFAM" id="SSF89807">
    <property type="entry name" value="Dodecin-like"/>
    <property type="match status" value="1"/>
</dbReference>
<dbReference type="InterPro" id="IPR025543">
    <property type="entry name" value="Dodecin-like"/>
</dbReference>
<organism evidence="1">
    <name type="scientific">Hellea balneolensis</name>
    <dbReference type="NCBI Taxonomy" id="287478"/>
    <lineage>
        <taxon>Bacteria</taxon>
        <taxon>Pseudomonadati</taxon>
        <taxon>Pseudomonadota</taxon>
        <taxon>Alphaproteobacteria</taxon>
        <taxon>Maricaulales</taxon>
        <taxon>Robiginitomaculaceae</taxon>
        <taxon>Hellea</taxon>
    </lineage>
</organism>
<evidence type="ECO:0000313" key="1">
    <source>
        <dbReference type="EMBL" id="HFB55590.1"/>
    </source>
</evidence>
<sequence length="67" mass="7446">MAIMKSVQIMSESDKSFEDAISTAVDRMSDSVNHVRSANVNNQSVVVKGGKIVNYRVNLQITFEVKK</sequence>
<dbReference type="Pfam" id="PF07311">
    <property type="entry name" value="Dodecin"/>
    <property type="match status" value="1"/>
</dbReference>